<keyword evidence="3" id="KW-1185">Reference proteome</keyword>
<name>A0A9X2F8G9_9SPHI</name>
<reference evidence="2" key="1">
    <citation type="submission" date="2022-06" db="EMBL/GenBank/DDBJ databases">
        <title>Solitalea sp. MAHUQ-68 isolated from rhizospheric soil.</title>
        <authorList>
            <person name="Huq M.A."/>
        </authorList>
    </citation>
    <scope>NUCLEOTIDE SEQUENCE</scope>
    <source>
        <strain evidence="2">MAHUQ-68</strain>
    </source>
</reference>
<sequence>MKKNLNRLYLFLIAVSSIALVSCEKDADQWLQDNVTVIGKYANIAKFSAPSATAAAGSKIKLDLRYWSEDPIDKINLKDSIGTAAKKQVFTTAYSPAYSAITKTDSLIIEYTVPAGLAPKTVILLEAEVVNKNTLKNTSTFKVTVQ</sequence>
<evidence type="ECO:0008006" key="4">
    <source>
        <dbReference type="Google" id="ProtNLM"/>
    </source>
</evidence>
<evidence type="ECO:0000313" key="2">
    <source>
        <dbReference type="EMBL" id="MCO4294271.1"/>
    </source>
</evidence>
<organism evidence="2 3">
    <name type="scientific">Solitalea agri</name>
    <dbReference type="NCBI Taxonomy" id="2953739"/>
    <lineage>
        <taxon>Bacteria</taxon>
        <taxon>Pseudomonadati</taxon>
        <taxon>Bacteroidota</taxon>
        <taxon>Sphingobacteriia</taxon>
        <taxon>Sphingobacteriales</taxon>
        <taxon>Sphingobacteriaceae</taxon>
        <taxon>Solitalea</taxon>
    </lineage>
</organism>
<dbReference type="RefSeq" id="WP_252589299.1">
    <property type="nucleotide sequence ID" value="NZ_JAMWYS010000053.1"/>
</dbReference>
<dbReference type="AlphaFoldDB" id="A0A9X2F8G9"/>
<feature type="chain" id="PRO_5040965459" description="DUF1735 domain-containing protein" evidence="1">
    <location>
        <begin position="28"/>
        <end position="146"/>
    </location>
</feature>
<dbReference type="PROSITE" id="PS51257">
    <property type="entry name" value="PROKAR_LIPOPROTEIN"/>
    <property type="match status" value="1"/>
</dbReference>
<evidence type="ECO:0000313" key="3">
    <source>
        <dbReference type="Proteomes" id="UP001155182"/>
    </source>
</evidence>
<keyword evidence="1" id="KW-0732">Signal</keyword>
<dbReference type="Proteomes" id="UP001155182">
    <property type="component" value="Unassembled WGS sequence"/>
</dbReference>
<gene>
    <name evidence="2" type="ORF">NF867_15525</name>
</gene>
<evidence type="ECO:0000256" key="1">
    <source>
        <dbReference type="SAM" id="SignalP"/>
    </source>
</evidence>
<accession>A0A9X2F8G9</accession>
<proteinExistence type="predicted"/>
<dbReference type="EMBL" id="JAMWYS010000053">
    <property type="protein sequence ID" value="MCO4294271.1"/>
    <property type="molecule type" value="Genomic_DNA"/>
</dbReference>
<protein>
    <recommendedName>
        <fullName evidence="4">DUF1735 domain-containing protein</fullName>
    </recommendedName>
</protein>
<feature type="signal peptide" evidence="1">
    <location>
        <begin position="1"/>
        <end position="27"/>
    </location>
</feature>
<comment type="caution">
    <text evidence="2">The sequence shown here is derived from an EMBL/GenBank/DDBJ whole genome shotgun (WGS) entry which is preliminary data.</text>
</comment>